<proteinExistence type="predicted"/>
<evidence type="ECO:0000256" key="1">
    <source>
        <dbReference type="SAM" id="MobiDB-lite"/>
    </source>
</evidence>
<accession>A0AAV7SAC3</accession>
<keyword evidence="3" id="KW-1185">Reference proteome</keyword>
<organism evidence="2 3">
    <name type="scientific">Pleurodeles waltl</name>
    <name type="common">Iberian ribbed newt</name>
    <dbReference type="NCBI Taxonomy" id="8319"/>
    <lineage>
        <taxon>Eukaryota</taxon>
        <taxon>Metazoa</taxon>
        <taxon>Chordata</taxon>
        <taxon>Craniata</taxon>
        <taxon>Vertebrata</taxon>
        <taxon>Euteleostomi</taxon>
        <taxon>Amphibia</taxon>
        <taxon>Batrachia</taxon>
        <taxon>Caudata</taxon>
        <taxon>Salamandroidea</taxon>
        <taxon>Salamandridae</taxon>
        <taxon>Pleurodelinae</taxon>
        <taxon>Pleurodeles</taxon>
    </lineage>
</organism>
<evidence type="ECO:0000313" key="2">
    <source>
        <dbReference type="EMBL" id="KAJ1160504.1"/>
    </source>
</evidence>
<protein>
    <submittedName>
        <fullName evidence="2">Uncharacterized protein</fullName>
    </submittedName>
</protein>
<dbReference type="Proteomes" id="UP001066276">
    <property type="component" value="Chromosome 4_2"/>
</dbReference>
<name>A0AAV7SAC3_PLEWA</name>
<reference evidence="2" key="1">
    <citation type="journal article" date="2022" name="bioRxiv">
        <title>Sequencing and chromosome-scale assembly of the giantPleurodeles waltlgenome.</title>
        <authorList>
            <person name="Brown T."/>
            <person name="Elewa A."/>
            <person name="Iarovenko S."/>
            <person name="Subramanian E."/>
            <person name="Araus A.J."/>
            <person name="Petzold A."/>
            <person name="Susuki M."/>
            <person name="Suzuki K.-i.T."/>
            <person name="Hayashi T."/>
            <person name="Toyoda A."/>
            <person name="Oliveira C."/>
            <person name="Osipova E."/>
            <person name="Leigh N.D."/>
            <person name="Simon A."/>
            <person name="Yun M.H."/>
        </authorList>
    </citation>
    <scope>NUCLEOTIDE SEQUENCE</scope>
    <source>
        <strain evidence="2">20211129_DDA</strain>
        <tissue evidence="2">Liver</tissue>
    </source>
</reference>
<dbReference type="EMBL" id="JANPWB010000008">
    <property type="protein sequence ID" value="KAJ1160504.1"/>
    <property type="molecule type" value="Genomic_DNA"/>
</dbReference>
<gene>
    <name evidence="2" type="ORF">NDU88_001006</name>
</gene>
<dbReference type="AlphaFoldDB" id="A0AAV7SAC3"/>
<evidence type="ECO:0000313" key="3">
    <source>
        <dbReference type="Proteomes" id="UP001066276"/>
    </source>
</evidence>
<comment type="caution">
    <text evidence="2">The sequence shown here is derived from an EMBL/GenBank/DDBJ whole genome shotgun (WGS) entry which is preliminary data.</text>
</comment>
<sequence>MLRARSGPGPIATWLPRGVRRPGGAHRRDEAFPPWRRRAWQCCWTGMEVAGGGPQGGVALAVRGSP</sequence>
<feature type="region of interest" description="Disordered" evidence="1">
    <location>
        <begin position="1"/>
        <end position="30"/>
    </location>
</feature>